<dbReference type="InterPro" id="IPR007021">
    <property type="entry name" value="DUF659"/>
</dbReference>
<dbReference type="PANTHER" id="PTHR32166">
    <property type="entry name" value="OSJNBA0013A04.12 PROTEIN"/>
    <property type="match status" value="1"/>
</dbReference>
<name>A0A6A2Z181_HIBSY</name>
<reference evidence="2" key="1">
    <citation type="submission" date="2019-09" db="EMBL/GenBank/DDBJ databases">
        <title>Draft genome information of white flower Hibiscus syriacus.</title>
        <authorList>
            <person name="Kim Y.-M."/>
        </authorList>
    </citation>
    <scope>NUCLEOTIDE SEQUENCE [LARGE SCALE GENOMIC DNA]</scope>
    <source>
        <strain evidence="2">YM2019G1</strain>
    </source>
</reference>
<proteinExistence type="predicted"/>
<dbReference type="InterPro" id="IPR012337">
    <property type="entry name" value="RNaseH-like_sf"/>
</dbReference>
<dbReference type="SUPFAM" id="SSF53098">
    <property type="entry name" value="Ribonuclease H-like"/>
    <property type="match status" value="1"/>
</dbReference>
<evidence type="ECO:0000259" key="1">
    <source>
        <dbReference type="Pfam" id="PF04937"/>
    </source>
</evidence>
<protein>
    <recommendedName>
        <fullName evidence="1">DUF659 domain-containing protein</fullName>
    </recommendedName>
</protein>
<dbReference type="Pfam" id="PF04937">
    <property type="entry name" value="DUF659"/>
    <property type="match status" value="1"/>
</dbReference>
<dbReference type="Proteomes" id="UP000436088">
    <property type="component" value="Unassembled WGS sequence"/>
</dbReference>
<keyword evidence="3" id="KW-1185">Reference proteome</keyword>
<dbReference type="AlphaFoldDB" id="A0A6A2Z181"/>
<feature type="domain" description="DUF659" evidence="1">
    <location>
        <begin position="17"/>
        <end position="54"/>
    </location>
</feature>
<evidence type="ECO:0000313" key="3">
    <source>
        <dbReference type="Proteomes" id="UP000436088"/>
    </source>
</evidence>
<dbReference type="PANTHER" id="PTHR32166:SF122">
    <property type="entry name" value="OS09G0499600 PROTEIN"/>
    <property type="match status" value="1"/>
</dbReference>
<organism evidence="2 3">
    <name type="scientific">Hibiscus syriacus</name>
    <name type="common">Rose of Sharon</name>
    <dbReference type="NCBI Taxonomy" id="106335"/>
    <lineage>
        <taxon>Eukaryota</taxon>
        <taxon>Viridiplantae</taxon>
        <taxon>Streptophyta</taxon>
        <taxon>Embryophyta</taxon>
        <taxon>Tracheophyta</taxon>
        <taxon>Spermatophyta</taxon>
        <taxon>Magnoliopsida</taxon>
        <taxon>eudicotyledons</taxon>
        <taxon>Gunneridae</taxon>
        <taxon>Pentapetalae</taxon>
        <taxon>rosids</taxon>
        <taxon>malvids</taxon>
        <taxon>Malvales</taxon>
        <taxon>Malvaceae</taxon>
        <taxon>Malvoideae</taxon>
        <taxon>Hibiscus</taxon>
    </lineage>
</organism>
<gene>
    <name evidence="2" type="ORF">F3Y22_tig00111096pilonHSYRG00123</name>
</gene>
<evidence type="ECO:0000313" key="2">
    <source>
        <dbReference type="EMBL" id="KAE8685526.1"/>
    </source>
</evidence>
<comment type="caution">
    <text evidence="2">The sequence shown here is derived from an EMBL/GenBank/DDBJ whole genome shotgun (WGS) entry which is preliminary data.</text>
</comment>
<sequence length="188" mass="21884">MDSKTTSIGGSMDNLDPGSMFIKSMDVSEIVKDANMLFKVLDEMVEEVGEENVEIVNDCKIKSLLDPCAAHCIDLMLEDIGDISKVKNALKKCMFMNDYIYNHISLVNMMRRFKKQRNLHRSAVTRFATSFIALAQFHKQRNNLRKINYQEWNESKWPKEMRGKIWHPTFYKTPFKGMYSTLKLIENG</sequence>
<accession>A0A6A2Z181</accession>
<dbReference type="EMBL" id="VEPZ02001230">
    <property type="protein sequence ID" value="KAE8685526.1"/>
    <property type="molecule type" value="Genomic_DNA"/>
</dbReference>